<evidence type="ECO:0000256" key="6">
    <source>
        <dbReference type="RuleBase" id="RU003707"/>
    </source>
</evidence>
<dbReference type="InterPro" id="IPR029045">
    <property type="entry name" value="ClpP/crotonase-like_dom_sf"/>
</dbReference>
<sequence length="263" mass="27626">MTTTHIDTVKLAIDRGLGRITISRPAAANALDRTTKEALMSAVLRAAGDASLRAILLDCDGANFCVGQDLGEHVDALRANPATAMNTIKEHYNPLIEALNSVAVPIIAAIRGACVGAGLGLALAADIRIAAEGATFATAFTGVGLASDSGLSRALLHAVGASRTAGLMLLGDRFSAQDALAWGLVHRVVGDAEMNDAVQQLAYRVAEGPTEAYKHIKELLRLPGLSDALERERIAQETLGTTDDHRAAVEAFLAKDRPRFRGQ</sequence>
<dbReference type="AlphaFoldDB" id="A0A1E3S4M0"/>
<dbReference type="EMBL" id="MIGZ01000002">
    <property type="protein sequence ID" value="ODQ96547.1"/>
    <property type="molecule type" value="Genomic_DNA"/>
</dbReference>
<keyword evidence="3" id="KW-0276">Fatty acid metabolism</keyword>
<comment type="catalytic activity">
    <reaction evidence="4">
        <text>a (3S)-3-hydroxyacyl-CoA = a (2E)-enoyl-CoA + H2O</text>
        <dbReference type="Rhea" id="RHEA:16105"/>
        <dbReference type="ChEBI" id="CHEBI:15377"/>
        <dbReference type="ChEBI" id="CHEBI:57318"/>
        <dbReference type="ChEBI" id="CHEBI:58856"/>
        <dbReference type="EC" id="4.2.1.17"/>
    </reaction>
</comment>
<dbReference type="Pfam" id="PF00378">
    <property type="entry name" value="ECH_1"/>
    <property type="match status" value="1"/>
</dbReference>
<dbReference type="CDD" id="cd06558">
    <property type="entry name" value="crotonase-like"/>
    <property type="match status" value="1"/>
</dbReference>
<evidence type="ECO:0000256" key="2">
    <source>
        <dbReference type="ARBA" id="ARBA00005254"/>
    </source>
</evidence>
<name>A0A1E3S4M0_9MYCO</name>
<gene>
    <name evidence="7" type="ORF">BHQ17_00650</name>
</gene>
<dbReference type="Gene3D" id="3.90.226.10">
    <property type="entry name" value="2-enoyl-CoA Hydratase, Chain A, domain 1"/>
    <property type="match status" value="1"/>
</dbReference>
<evidence type="ECO:0000256" key="1">
    <source>
        <dbReference type="ARBA" id="ARBA00002994"/>
    </source>
</evidence>
<dbReference type="PANTHER" id="PTHR43459:SF1">
    <property type="entry name" value="EG:BACN32G11.4 PROTEIN"/>
    <property type="match status" value="1"/>
</dbReference>
<evidence type="ECO:0000256" key="5">
    <source>
        <dbReference type="ARBA" id="ARBA00023717"/>
    </source>
</evidence>
<dbReference type="InterPro" id="IPR001753">
    <property type="entry name" value="Enoyl-CoA_hydra/iso"/>
</dbReference>
<keyword evidence="3" id="KW-0443">Lipid metabolism</keyword>
<dbReference type="Gene3D" id="1.10.12.10">
    <property type="entry name" value="Lyase 2-enoyl-coa Hydratase, Chain A, domain 2"/>
    <property type="match status" value="1"/>
</dbReference>
<dbReference type="InterPro" id="IPR014748">
    <property type="entry name" value="Enoyl-CoA_hydra_C"/>
</dbReference>
<evidence type="ECO:0000313" key="7">
    <source>
        <dbReference type="EMBL" id="ODQ96547.1"/>
    </source>
</evidence>
<comment type="catalytic activity">
    <reaction evidence="5">
        <text>a 4-saturated-(3S)-3-hydroxyacyl-CoA = a (3E)-enoyl-CoA + H2O</text>
        <dbReference type="Rhea" id="RHEA:20724"/>
        <dbReference type="ChEBI" id="CHEBI:15377"/>
        <dbReference type="ChEBI" id="CHEBI:58521"/>
        <dbReference type="ChEBI" id="CHEBI:137480"/>
        <dbReference type="EC" id="4.2.1.17"/>
    </reaction>
</comment>
<dbReference type="OrthoDB" id="9781757at2"/>
<reference evidence="8" key="1">
    <citation type="submission" date="2016-09" db="EMBL/GenBank/DDBJ databases">
        <authorList>
            <person name="Greninger A.L."/>
            <person name="Jerome K.R."/>
            <person name="Mcnair B."/>
            <person name="Wallis C."/>
            <person name="Fang F."/>
        </authorList>
    </citation>
    <scope>NUCLEOTIDE SEQUENCE [LARGE SCALE GENOMIC DNA]</scope>
    <source>
        <strain evidence="8">M7</strain>
    </source>
</reference>
<proteinExistence type="inferred from homology"/>
<dbReference type="InterPro" id="IPR018376">
    <property type="entry name" value="Enoyl-CoA_hyd/isom_CS"/>
</dbReference>
<dbReference type="RefSeq" id="WP_069403293.1">
    <property type="nucleotide sequence ID" value="NZ_MIGZ01000002.1"/>
</dbReference>
<keyword evidence="8" id="KW-1185">Reference proteome</keyword>
<dbReference type="Proteomes" id="UP000094243">
    <property type="component" value="Unassembled WGS sequence"/>
</dbReference>
<organism evidence="7 8">
    <name type="scientific">Mycolicibacterium holsaticum</name>
    <dbReference type="NCBI Taxonomy" id="152142"/>
    <lineage>
        <taxon>Bacteria</taxon>
        <taxon>Bacillati</taxon>
        <taxon>Actinomycetota</taxon>
        <taxon>Actinomycetes</taxon>
        <taxon>Mycobacteriales</taxon>
        <taxon>Mycobacteriaceae</taxon>
        <taxon>Mycolicibacterium</taxon>
    </lineage>
</organism>
<dbReference type="GO" id="GO:0006631">
    <property type="term" value="P:fatty acid metabolic process"/>
    <property type="evidence" value="ECO:0007669"/>
    <property type="project" value="UniProtKB-KW"/>
</dbReference>
<evidence type="ECO:0000313" key="8">
    <source>
        <dbReference type="Proteomes" id="UP000094243"/>
    </source>
</evidence>
<evidence type="ECO:0000256" key="3">
    <source>
        <dbReference type="ARBA" id="ARBA00022832"/>
    </source>
</evidence>
<protein>
    <submittedName>
        <fullName evidence="7">Enoyl-CoA hydratase</fullName>
    </submittedName>
</protein>
<comment type="similarity">
    <text evidence="2 6">Belongs to the enoyl-CoA hydratase/isomerase family.</text>
</comment>
<dbReference type="PROSITE" id="PS00166">
    <property type="entry name" value="ENOYL_COA_HYDRATASE"/>
    <property type="match status" value="1"/>
</dbReference>
<dbReference type="PANTHER" id="PTHR43459">
    <property type="entry name" value="ENOYL-COA HYDRATASE"/>
    <property type="match status" value="1"/>
</dbReference>
<comment type="function">
    <text evidence="1">Could possibly oxidize fatty acids using specific components.</text>
</comment>
<dbReference type="SUPFAM" id="SSF52096">
    <property type="entry name" value="ClpP/crotonase"/>
    <property type="match status" value="1"/>
</dbReference>
<dbReference type="GO" id="GO:0004300">
    <property type="term" value="F:enoyl-CoA hydratase activity"/>
    <property type="evidence" value="ECO:0007669"/>
    <property type="project" value="UniProtKB-EC"/>
</dbReference>
<comment type="caution">
    <text evidence="7">The sequence shown here is derived from an EMBL/GenBank/DDBJ whole genome shotgun (WGS) entry which is preliminary data.</text>
</comment>
<evidence type="ECO:0000256" key="4">
    <source>
        <dbReference type="ARBA" id="ARBA00023709"/>
    </source>
</evidence>
<accession>A0A1E3S4M0</accession>